<dbReference type="Gene3D" id="3.10.129.10">
    <property type="entry name" value="Hotdog Thioesterase"/>
    <property type="match status" value="1"/>
</dbReference>
<dbReference type="PROSITE" id="PS01328">
    <property type="entry name" value="4HBCOA_THIOESTERASE"/>
    <property type="match status" value="1"/>
</dbReference>
<evidence type="ECO:0000313" key="3">
    <source>
        <dbReference type="EMBL" id="VAW73623.1"/>
    </source>
</evidence>
<evidence type="ECO:0000256" key="2">
    <source>
        <dbReference type="ARBA" id="ARBA00022801"/>
    </source>
</evidence>
<dbReference type="InterPro" id="IPR050563">
    <property type="entry name" value="4-hydroxybenzoyl-CoA_TE"/>
</dbReference>
<protein>
    <submittedName>
        <fullName evidence="3">Tol-Pal system-associated acyl-CoA thioesterase</fullName>
    </submittedName>
</protein>
<dbReference type="PIRSF" id="PIRSF003230">
    <property type="entry name" value="YbgC"/>
    <property type="match status" value="1"/>
</dbReference>
<keyword evidence="2" id="KW-0378">Hydrolase</keyword>
<reference evidence="3" key="1">
    <citation type="submission" date="2018-06" db="EMBL/GenBank/DDBJ databases">
        <authorList>
            <person name="Zhirakovskaya E."/>
        </authorList>
    </citation>
    <scope>NUCLEOTIDE SEQUENCE</scope>
</reference>
<dbReference type="SUPFAM" id="SSF54637">
    <property type="entry name" value="Thioesterase/thiol ester dehydrase-isomerase"/>
    <property type="match status" value="1"/>
</dbReference>
<dbReference type="AlphaFoldDB" id="A0A3B0YBE4"/>
<dbReference type="InterPro" id="IPR008272">
    <property type="entry name" value="HB-CoA_thioesterase_AS"/>
</dbReference>
<proteinExistence type="inferred from homology"/>
<dbReference type="EMBL" id="UOFL01000047">
    <property type="protein sequence ID" value="VAW73623.1"/>
    <property type="molecule type" value="Genomic_DNA"/>
</dbReference>
<dbReference type="Pfam" id="PF13279">
    <property type="entry name" value="4HBT_2"/>
    <property type="match status" value="1"/>
</dbReference>
<gene>
    <name evidence="3" type="ORF">MNBD_GAMMA12-2534</name>
</gene>
<dbReference type="InterPro" id="IPR006684">
    <property type="entry name" value="YbgC/YbaW"/>
</dbReference>
<dbReference type="NCBIfam" id="TIGR00051">
    <property type="entry name" value="YbgC/FadM family acyl-CoA thioesterase"/>
    <property type="match status" value="1"/>
</dbReference>
<dbReference type="FunFam" id="3.10.129.10:FF:000004">
    <property type="entry name" value="Tol-pal system-associated acyl-CoA thioesterase"/>
    <property type="match status" value="1"/>
</dbReference>
<comment type="similarity">
    <text evidence="1">Belongs to the 4-hydroxybenzoyl-CoA thioesterase family.</text>
</comment>
<accession>A0A3B0YBE4</accession>
<dbReference type="PANTHER" id="PTHR31793:SF37">
    <property type="entry name" value="ACYL-COA THIOESTER HYDROLASE YBGC"/>
    <property type="match status" value="1"/>
</dbReference>
<dbReference type="CDD" id="cd00586">
    <property type="entry name" value="4HBT"/>
    <property type="match status" value="1"/>
</dbReference>
<organism evidence="3">
    <name type="scientific">hydrothermal vent metagenome</name>
    <dbReference type="NCBI Taxonomy" id="652676"/>
    <lineage>
        <taxon>unclassified sequences</taxon>
        <taxon>metagenomes</taxon>
        <taxon>ecological metagenomes</taxon>
    </lineage>
</organism>
<name>A0A3B0YBE4_9ZZZZ</name>
<dbReference type="InterPro" id="IPR029069">
    <property type="entry name" value="HotDog_dom_sf"/>
</dbReference>
<dbReference type="GO" id="GO:0047617">
    <property type="term" value="F:fatty acyl-CoA hydrolase activity"/>
    <property type="evidence" value="ECO:0007669"/>
    <property type="project" value="TreeGrafter"/>
</dbReference>
<sequence length="180" mass="20660">MLKLLQNTINLQNHDIRAVDFFPYSGNYKTVNKFVWPARVYYEDTDSGGVVYHSKYLNYMERARTEWLRSKGFELDQLHKHQGIMFVVRSVQIEFNHPARFNQLLDISLCLLNTGKASLVLEQNIKAVSGQCAKNKAIDQTNRNPDKLLVTAQVKIACVNTKSFKPTSIPEAILKEIRSV</sequence>
<evidence type="ECO:0000256" key="1">
    <source>
        <dbReference type="ARBA" id="ARBA00005953"/>
    </source>
</evidence>
<dbReference type="PANTHER" id="PTHR31793">
    <property type="entry name" value="4-HYDROXYBENZOYL-COA THIOESTERASE FAMILY MEMBER"/>
    <property type="match status" value="1"/>
</dbReference>